<accession>A0ABV2SG57</accession>
<dbReference type="EMBL" id="JBEWTB010000002">
    <property type="protein sequence ID" value="MET4756756.1"/>
    <property type="molecule type" value="Genomic_DNA"/>
</dbReference>
<dbReference type="PANTHER" id="PTHR11782">
    <property type="entry name" value="ADENOSINE/GUANOSINE DIPHOSPHATASE"/>
    <property type="match status" value="1"/>
</dbReference>
<dbReference type="RefSeq" id="WP_354022121.1">
    <property type="nucleotide sequence ID" value="NZ_JBEWTD010000002.1"/>
</dbReference>
<dbReference type="InterPro" id="IPR000407">
    <property type="entry name" value="GDA1_CD39_NTPase"/>
</dbReference>
<proteinExistence type="predicted"/>
<evidence type="ECO:0000256" key="1">
    <source>
        <dbReference type="ARBA" id="ARBA00022801"/>
    </source>
</evidence>
<organism evidence="2 3">
    <name type="scientific">Endozoicomonas lisbonensis</name>
    <dbReference type="NCBI Taxonomy" id="3120522"/>
    <lineage>
        <taxon>Bacteria</taxon>
        <taxon>Pseudomonadati</taxon>
        <taxon>Pseudomonadota</taxon>
        <taxon>Gammaproteobacteria</taxon>
        <taxon>Oceanospirillales</taxon>
        <taxon>Endozoicomonadaceae</taxon>
        <taxon>Endozoicomonas</taxon>
    </lineage>
</organism>
<dbReference type="Gene3D" id="3.30.420.40">
    <property type="match status" value="1"/>
</dbReference>
<keyword evidence="3" id="KW-1185">Reference proteome</keyword>
<dbReference type="Proteomes" id="UP001549366">
    <property type="component" value="Unassembled WGS sequence"/>
</dbReference>
<evidence type="ECO:0000313" key="2">
    <source>
        <dbReference type="EMBL" id="MET4756756.1"/>
    </source>
</evidence>
<protein>
    <submittedName>
        <fullName evidence="2">Golgi nucleoside diphosphatase</fullName>
    </submittedName>
</protein>
<gene>
    <name evidence="2" type="ORF">V5J35_001948</name>
</gene>
<name>A0ABV2SG57_9GAMM</name>
<dbReference type="Pfam" id="PF01150">
    <property type="entry name" value="GDA1_CD39"/>
    <property type="match status" value="1"/>
</dbReference>
<dbReference type="Gene3D" id="3.30.420.150">
    <property type="entry name" value="Exopolyphosphatase. Domain 2"/>
    <property type="match status" value="1"/>
</dbReference>
<comment type="caution">
    <text evidence="2">The sequence shown here is derived from an EMBL/GenBank/DDBJ whole genome shotgun (WGS) entry which is preliminary data.</text>
</comment>
<evidence type="ECO:0000313" key="3">
    <source>
        <dbReference type="Proteomes" id="UP001549366"/>
    </source>
</evidence>
<reference evidence="2 3" key="1">
    <citation type="submission" date="2024-06" db="EMBL/GenBank/DDBJ databases">
        <title>Genomic Encyclopedia of Type Strains, Phase V (KMG-V): Genome sequencing to study the core and pangenomes of soil and plant-associated prokaryotes.</title>
        <authorList>
            <person name="Whitman W."/>
        </authorList>
    </citation>
    <scope>NUCLEOTIDE SEQUENCE [LARGE SCALE GENOMIC DNA]</scope>
    <source>
        <strain evidence="2 3">NE40</strain>
    </source>
</reference>
<dbReference type="PROSITE" id="PS01238">
    <property type="entry name" value="GDA1_CD39_NTPASE"/>
    <property type="match status" value="1"/>
</dbReference>
<sequence length="536" mass="61386">MLLFPLRLHWVLYALKSAMTYRQFFSLAPRSLQHLMILLLPLSFMASAEDASFEEGMQYQEARKIVVLDDGSTGSRVVSFLFGRNYNHEEFRLIKQSPMHEASSLSLKHGGITDKSAQLIANLLKEENCGVNCKSSFFLGATAGKRTDKENAKKVFGEIRKKLEHFGVDGSKYDIEMKVLDGSMEGAYNWLGVNYIYGKLDNPEESYGIVELGGSSTQVAVSLKSEIDTDNIKLFNKSFSLEKIDDKALLFFEHGLIQKNVNKVMAESKLGFGLKKAYKNYKEKFKNDSPCEGWSKGRFETANYFECQQAMDSLFPKEDDDKYGKRVFWRSGDRVYSWEMPDTYYLSGYFYDYTVHMGLRSHLTLWQFEMAAYYSCEHHSLSYLDLMLNRNEMDDGVNLFSFFEKSLSQPVVPRVVTKASDFKYSGSIQNIERDKNCGTLTYMVSLLKHFGIQRYHNLVIVKSFVQNGKPHPATWTPGYAYAKANDYEIKNKITINTLHQDKKVADQDVPEAATLNPSGIIINKPIEEDISYYMQP</sequence>
<keyword evidence="1" id="KW-0378">Hydrolase</keyword>